<dbReference type="RefSeq" id="WP_024394872.1">
    <property type="nucleotide sequence ID" value="NZ_BCCK01000112.1"/>
</dbReference>
<dbReference type="InterPro" id="IPR021112">
    <property type="entry name" value="LtrB_C"/>
</dbReference>
<dbReference type="Pfam" id="PF11083">
    <property type="entry name" value="Relaxase_C"/>
    <property type="match status" value="1"/>
</dbReference>
<dbReference type="Pfam" id="PF20874">
    <property type="entry name" value="Relaxase_M"/>
    <property type="match status" value="1"/>
</dbReference>
<dbReference type="Pfam" id="PF03432">
    <property type="entry name" value="Relaxase"/>
    <property type="match status" value="1"/>
</dbReference>
<evidence type="ECO:0000259" key="3">
    <source>
        <dbReference type="Pfam" id="PF20874"/>
    </source>
</evidence>
<evidence type="ECO:0000313" key="4">
    <source>
        <dbReference type="EMBL" id="RRN48253.1"/>
    </source>
</evidence>
<evidence type="ECO:0000313" key="5">
    <source>
        <dbReference type="Proteomes" id="UP000278566"/>
    </source>
</evidence>
<protein>
    <submittedName>
        <fullName evidence="4">Relaxase</fullName>
    </submittedName>
</protein>
<dbReference type="Proteomes" id="UP000278566">
    <property type="component" value="Unassembled WGS sequence"/>
</dbReference>
<accession>A0A2I5N489</accession>
<feature type="domain" description="Group II intron-interrupted relaxase LtrB central" evidence="3">
    <location>
        <begin position="384"/>
        <end position="469"/>
    </location>
</feature>
<proteinExistence type="predicted"/>
<comment type="caution">
    <text evidence="4">The sequence shown here is derived from an EMBL/GenBank/DDBJ whole genome shotgun (WGS) entry which is preliminary data.</text>
</comment>
<feature type="domain" description="MobA/VirD2-like nuclease" evidence="1">
    <location>
        <begin position="49"/>
        <end position="167"/>
    </location>
</feature>
<dbReference type="AlphaFoldDB" id="A0A2I5N489"/>
<organism evidence="4 5">
    <name type="scientific">Streptococcus suis</name>
    <dbReference type="NCBI Taxonomy" id="1307"/>
    <lineage>
        <taxon>Bacteria</taxon>
        <taxon>Bacillati</taxon>
        <taxon>Bacillota</taxon>
        <taxon>Bacilli</taxon>
        <taxon>Lactobacillales</taxon>
        <taxon>Streptococcaceae</taxon>
        <taxon>Streptococcus</taxon>
    </lineage>
</organism>
<feature type="domain" description="Group II intron-interrupted relaxase LtrB C-terminal" evidence="2">
    <location>
        <begin position="483"/>
        <end position="605"/>
    </location>
</feature>
<dbReference type="NCBIfam" id="NF040665">
    <property type="entry name" value="relax_SAG1250"/>
    <property type="match status" value="1"/>
</dbReference>
<reference evidence="4 5" key="1">
    <citation type="submission" date="2018-11" db="EMBL/GenBank/DDBJ databases">
        <title>Changes in penicillin susceptibility of Streptococcus suis isolates by amino acid alterations in the penicillin-binding protein.</title>
        <authorList>
            <person name="Niemann L."/>
            <person name="Eichhorn I."/>
        </authorList>
    </citation>
    <scope>NUCLEOTIDE SEQUENCE [LARGE SCALE GENOMIC DNA]</scope>
    <source>
        <strain evidence="4 5">IMT40738</strain>
    </source>
</reference>
<dbReference type="InterPro" id="IPR048299">
    <property type="entry name" value="LtrB_central"/>
</dbReference>
<dbReference type="InterPro" id="IPR005094">
    <property type="entry name" value="Endonuclease_MobA/VirD2"/>
</dbReference>
<name>A0A2I5N489_STRSU</name>
<gene>
    <name evidence="4" type="ORF">EI220_11745</name>
</gene>
<evidence type="ECO:0000259" key="2">
    <source>
        <dbReference type="Pfam" id="PF11083"/>
    </source>
</evidence>
<sequence length="619" mass="73883">MVVTKHFATHGKKYRRRLIKYILNPGKTDNLKLVSDFGMSNYLDFPSYEEMVEMYNVNFTNNDKLYESRNDRQEKHQQNIHAHHLIQSFSPEDNLTPEEINRIGYETMMELTGGRFRFIVATHTDKDHVHNHILINAIDRNSDKKLIWNYALERNLRMISDRISKMAGAKIIEKRFSYRDYQKYRKISHKFELKQRLYFLMQQSKSFDDFLEKAEQLHVHIDFSQKHSRFMMTDRSMTKPIRGRQLSKRELYDEDFFRTYFAKLEIENRLEFLLNRVNSLEKLLTKAKELNLTIDLKQKNVTFILEKNGKQICLNHKKISDKKLYDVNFFQDYFKNKEVGDSGGLENLKEQYHAFQEERDKDKVSTKEIEEAFETFKETRDAVHEFEVELAGHQIEKLVDEGVYIKVSFGVKQSGFIFIPNYQLDILEEENQTKYKVYIRETTSYFIYNKEHSDKNQYIKGRTLIRQLTNDSRAIPYRRPTVERLQEKITEINLLIELTETDKRYQDVKDELVAEIAELDVKLNQTNEKIATLNKMAEVLINLKSDDPNSRKLARYDFSKLNLTESITLEQVTEEIKLLQEKFSLYLDEYEGLVSRIERFVKILNTDIDLKFQENVSLE</sequence>
<evidence type="ECO:0000259" key="1">
    <source>
        <dbReference type="Pfam" id="PF03432"/>
    </source>
</evidence>
<dbReference type="EMBL" id="RRZO01000094">
    <property type="protein sequence ID" value="RRN48253.1"/>
    <property type="molecule type" value="Genomic_DNA"/>
</dbReference>